<keyword evidence="2" id="KW-1185">Reference proteome</keyword>
<evidence type="ECO:0000313" key="2">
    <source>
        <dbReference type="Proteomes" id="UP000240568"/>
    </source>
</evidence>
<gene>
    <name evidence="1" type="ORF">Y3_254</name>
</gene>
<dbReference type="EMBL" id="KY984068">
    <property type="protein sequence ID" value="ARW58894.1"/>
    <property type="molecule type" value="Genomic_DNA"/>
</dbReference>
<name>A0A2H4IBI8_9CAUD</name>
<organism evidence="1 2">
    <name type="scientific">Erwinia phage vB_EamM_Y3</name>
    <dbReference type="NCBI Taxonomy" id="1983553"/>
    <lineage>
        <taxon>Viruses</taxon>
        <taxon>Duplodnaviria</taxon>
        <taxon>Heunggongvirae</taxon>
        <taxon>Uroviricota</taxon>
        <taxon>Caudoviricetes</taxon>
        <taxon>Sasquatchvirus</taxon>
        <taxon>Sasquatchvirus Y3</taxon>
    </lineage>
</organism>
<accession>A0A2H4IBI8</accession>
<sequence length="175" mass="20571">MKNQYLIIRMKAADLYNNKFLMRGFDRKRIDQVIGIVVVVADEHSTSLKDNMYHLSSVGVEMLVSDTQQKHARLFWNDEDRRVIQDGKTLLPADLRKTIDSMLNNRMYHTVDTQIPEAFRECHTVFDIPAGTEMRERINKRLHDMQKKDVLDKFTVEELLQHLKKRTGAKITLEL</sequence>
<proteinExistence type="predicted"/>
<protein>
    <submittedName>
        <fullName evidence="1">Uncharacterized protein</fullName>
    </submittedName>
</protein>
<reference evidence="1 2" key="1">
    <citation type="submission" date="2017-04" db="EMBL/GenBank/DDBJ databases">
        <authorList>
            <person name="Afonso C.L."/>
            <person name="Miller P.J."/>
            <person name="Scott M.A."/>
            <person name="Spackman E."/>
            <person name="Goraichik I."/>
            <person name="Dimitrov K.M."/>
            <person name="Suarez D.L."/>
            <person name="Swayne D.E."/>
        </authorList>
    </citation>
    <scope>NUCLEOTIDE SEQUENCE [LARGE SCALE GENOMIC DNA]</scope>
</reference>
<dbReference type="Proteomes" id="UP000240568">
    <property type="component" value="Segment"/>
</dbReference>
<evidence type="ECO:0000313" key="1">
    <source>
        <dbReference type="EMBL" id="ARW58894.1"/>
    </source>
</evidence>